<reference evidence="1 3" key="1">
    <citation type="submission" date="2012-11" db="EMBL/GenBank/DDBJ databases">
        <title>Whole genome sequence of Acetobacter cibinongensis 4H-1.</title>
        <authorList>
            <person name="Azuma Y."/>
            <person name="Higashiura N."/>
            <person name="Hirakawa H."/>
            <person name="Matsushita K."/>
        </authorList>
    </citation>
    <scope>NUCLEOTIDE SEQUENCE [LARGE SCALE GENOMIC DNA]</scope>
    <source>
        <strain evidence="1 3">4H-1</strain>
    </source>
</reference>
<dbReference type="STRING" id="1231339.Abci_007_258"/>
<comment type="caution">
    <text evidence="1">The sequence shown here is derived from an EMBL/GenBank/DDBJ whole genome shotgun (WGS) entry which is preliminary data.</text>
</comment>
<keyword evidence="4" id="KW-1185">Reference proteome</keyword>
<dbReference type="AlphaFoldDB" id="A0A0D6N2C7"/>
<protein>
    <recommendedName>
        <fullName evidence="5">Hydrolase</fullName>
    </recommendedName>
</protein>
<dbReference type="Pfam" id="PF06821">
    <property type="entry name" value="Ser_hydrolase"/>
    <property type="match status" value="1"/>
</dbReference>
<gene>
    <name evidence="1" type="ORF">Abci_007_258</name>
    <name evidence="2" type="ORF">ACI01nite_19800</name>
</gene>
<dbReference type="Gene3D" id="3.40.50.1820">
    <property type="entry name" value="alpha/beta hydrolase"/>
    <property type="match status" value="1"/>
</dbReference>
<dbReference type="EMBL" id="BJVU01000008">
    <property type="protein sequence ID" value="GEL59378.1"/>
    <property type="molecule type" value="Genomic_DNA"/>
</dbReference>
<accession>A0A6N3SSY2</accession>
<dbReference type="GO" id="GO:0016787">
    <property type="term" value="F:hydrolase activity"/>
    <property type="evidence" value="ECO:0007669"/>
    <property type="project" value="InterPro"/>
</dbReference>
<dbReference type="RefSeq" id="WP_048837895.1">
    <property type="nucleotide sequence ID" value="NZ_BAMV01000007.1"/>
</dbReference>
<sequence length="233" mass="25060">MPTILRHSTASPYALSPLPHLTTKLSAALVRALLPFDLVIVPGLFGSGEDHWQSIWASLFQAHGVSVRRVEQDDWENPTPAAWHERLHQTLAASRKPVLLIAHSLGAILSARHASNATSSNMYGTFPVVGALLVAPADAANHTGPDAARIEGFMPPPSQKLPFPATLVFSQNDPWLEANRAHQLAKNWGASLLDAGYAGHIGQDANVEHWPLGLNALHALALTCHATQAFSRT</sequence>
<name>A0A0D6N2C7_9PROT</name>
<dbReference type="InterPro" id="IPR010662">
    <property type="entry name" value="RBBP9/YdeN"/>
</dbReference>
<dbReference type="EMBL" id="BAMV01000007">
    <property type="protein sequence ID" value="GAN59855.1"/>
    <property type="molecule type" value="Genomic_DNA"/>
</dbReference>
<proteinExistence type="predicted"/>
<dbReference type="SUPFAM" id="SSF53474">
    <property type="entry name" value="alpha/beta-Hydrolases"/>
    <property type="match status" value="1"/>
</dbReference>
<organism evidence="1 3">
    <name type="scientific">Acetobacter cibinongensis</name>
    <dbReference type="NCBI Taxonomy" id="146475"/>
    <lineage>
        <taxon>Bacteria</taxon>
        <taxon>Pseudomonadati</taxon>
        <taxon>Pseudomonadota</taxon>
        <taxon>Alphaproteobacteria</taxon>
        <taxon>Acetobacterales</taxon>
        <taxon>Acetobacteraceae</taxon>
        <taxon>Acetobacter</taxon>
    </lineage>
</organism>
<reference evidence="2 4" key="2">
    <citation type="submission" date="2019-07" db="EMBL/GenBank/DDBJ databases">
        <title>Whole genome shotgun sequence of Acetobacter cibinongensis NBRC 16605.</title>
        <authorList>
            <person name="Hosoyama A."/>
            <person name="Uohara A."/>
            <person name="Ohji S."/>
            <person name="Ichikawa N."/>
        </authorList>
    </citation>
    <scope>NUCLEOTIDE SEQUENCE [LARGE SCALE GENOMIC DNA]</scope>
    <source>
        <strain evidence="2 4">NBRC 16605</strain>
    </source>
</reference>
<dbReference type="Proteomes" id="UP000321891">
    <property type="component" value="Unassembled WGS sequence"/>
</dbReference>
<evidence type="ECO:0000313" key="4">
    <source>
        <dbReference type="Proteomes" id="UP000321891"/>
    </source>
</evidence>
<dbReference type="InterPro" id="IPR029058">
    <property type="entry name" value="AB_hydrolase_fold"/>
</dbReference>
<evidence type="ECO:0008006" key="5">
    <source>
        <dbReference type="Google" id="ProtNLM"/>
    </source>
</evidence>
<evidence type="ECO:0000313" key="1">
    <source>
        <dbReference type="EMBL" id="GAN59855.1"/>
    </source>
</evidence>
<accession>A0A0D6N2C7</accession>
<dbReference type="Proteomes" id="UP000032671">
    <property type="component" value="Unassembled WGS sequence"/>
</dbReference>
<evidence type="ECO:0000313" key="3">
    <source>
        <dbReference type="Proteomes" id="UP000032671"/>
    </source>
</evidence>
<evidence type="ECO:0000313" key="2">
    <source>
        <dbReference type="EMBL" id="GEL59378.1"/>
    </source>
</evidence>